<dbReference type="InterPro" id="IPR029052">
    <property type="entry name" value="Metallo-depent_PP-like"/>
</dbReference>
<dbReference type="SUPFAM" id="SSF56300">
    <property type="entry name" value="Metallo-dependent phosphatases"/>
    <property type="match status" value="1"/>
</dbReference>
<reference evidence="2 3" key="1">
    <citation type="submission" date="2019-02" db="EMBL/GenBank/DDBJ databases">
        <title>Deep-cultivation of Planctomycetes and their phenomic and genomic characterization uncovers novel biology.</title>
        <authorList>
            <person name="Wiegand S."/>
            <person name="Jogler M."/>
            <person name="Boedeker C."/>
            <person name="Pinto D."/>
            <person name="Vollmers J."/>
            <person name="Rivas-Marin E."/>
            <person name="Kohn T."/>
            <person name="Peeters S.H."/>
            <person name="Heuer A."/>
            <person name="Rast P."/>
            <person name="Oberbeckmann S."/>
            <person name="Bunk B."/>
            <person name="Jeske O."/>
            <person name="Meyerdierks A."/>
            <person name="Storesund J.E."/>
            <person name="Kallscheuer N."/>
            <person name="Luecker S."/>
            <person name="Lage O.M."/>
            <person name="Pohl T."/>
            <person name="Merkel B.J."/>
            <person name="Hornburger P."/>
            <person name="Mueller R.-W."/>
            <person name="Bruemmer F."/>
            <person name="Labrenz M."/>
            <person name="Spormann A.M."/>
            <person name="Op den Camp H."/>
            <person name="Overmann J."/>
            <person name="Amann R."/>
            <person name="Jetten M.S.M."/>
            <person name="Mascher T."/>
            <person name="Medema M.H."/>
            <person name="Devos D.P."/>
            <person name="Kaster A.-K."/>
            <person name="Ovreas L."/>
            <person name="Rohde M."/>
            <person name="Galperin M.Y."/>
            <person name="Jogler C."/>
        </authorList>
    </citation>
    <scope>NUCLEOTIDE SEQUENCE [LARGE SCALE GENOMIC DNA]</scope>
    <source>
        <strain evidence="2 3">ETA_A1</strain>
    </source>
</reference>
<sequence>MRLLLFSDLHADRPAAVALARAAAAADLLVGAGDFINGRDTSRFPDCLDVLRGTGKPAVLVPGNNESADELTDACRGWPGCHVLHGAAASVDGITFYGVGGGIPVTPFGSWSYDFDEQQGTALLAAAPSGCVLVVHSPPKGVVDVSSRGGSIGSTAIRDAVLRVRPRLVVCGHVHGSNGTTGELAGVPVVNAGPRGVTWELANA</sequence>
<keyword evidence="3" id="KW-1185">Reference proteome</keyword>
<gene>
    <name evidence="2" type="ORF">ETAA1_46920</name>
</gene>
<dbReference type="OrthoDB" id="332939at2"/>
<dbReference type="KEGG" id="uli:ETAA1_46920"/>
<dbReference type="EMBL" id="CP036273">
    <property type="protein sequence ID" value="QDU22707.1"/>
    <property type="molecule type" value="Genomic_DNA"/>
</dbReference>
<dbReference type="InterPro" id="IPR051693">
    <property type="entry name" value="UPF0046_metallophosphoest"/>
</dbReference>
<proteinExistence type="predicted"/>
<protein>
    <submittedName>
        <fullName evidence="2">Calcineurin-like phosphoesterase superfamily domain protein</fullName>
    </submittedName>
</protein>
<feature type="domain" description="Calcineurin-like phosphoesterase" evidence="1">
    <location>
        <begin position="1"/>
        <end position="176"/>
    </location>
</feature>
<dbReference type="Proteomes" id="UP000319576">
    <property type="component" value="Chromosome"/>
</dbReference>
<dbReference type="RefSeq" id="WP_145242656.1">
    <property type="nucleotide sequence ID" value="NZ_CP036273.1"/>
</dbReference>
<organism evidence="2 3">
    <name type="scientific">Urbifossiella limnaea</name>
    <dbReference type="NCBI Taxonomy" id="2528023"/>
    <lineage>
        <taxon>Bacteria</taxon>
        <taxon>Pseudomonadati</taxon>
        <taxon>Planctomycetota</taxon>
        <taxon>Planctomycetia</taxon>
        <taxon>Gemmatales</taxon>
        <taxon>Gemmataceae</taxon>
        <taxon>Urbifossiella</taxon>
    </lineage>
</organism>
<evidence type="ECO:0000259" key="1">
    <source>
        <dbReference type="Pfam" id="PF00149"/>
    </source>
</evidence>
<dbReference type="PANTHER" id="PTHR12905">
    <property type="entry name" value="METALLOPHOSPHOESTERASE"/>
    <property type="match status" value="1"/>
</dbReference>
<evidence type="ECO:0000313" key="2">
    <source>
        <dbReference type="EMBL" id="QDU22707.1"/>
    </source>
</evidence>
<dbReference type="PANTHER" id="PTHR12905:SF0">
    <property type="entry name" value="CALCINEURIN-LIKE PHOSPHOESTERASE DOMAIN-CONTAINING PROTEIN"/>
    <property type="match status" value="1"/>
</dbReference>
<dbReference type="Pfam" id="PF00149">
    <property type="entry name" value="Metallophos"/>
    <property type="match status" value="1"/>
</dbReference>
<dbReference type="Gene3D" id="3.60.21.10">
    <property type="match status" value="1"/>
</dbReference>
<dbReference type="InterPro" id="IPR004843">
    <property type="entry name" value="Calcineurin-like_PHP"/>
</dbReference>
<name>A0A517XYW3_9BACT</name>
<accession>A0A517XYW3</accession>
<dbReference type="AlphaFoldDB" id="A0A517XYW3"/>
<dbReference type="GO" id="GO:0016787">
    <property type="term" value="F:hydrolase activity"/>
    <property type="evidence" value="ECO:0007669"/>
    <property type="project" value="InterPro"/>
</dbReference>
<evidence type="ECO:0000313" key="3">
    <source>
        <dbReference type="Proteomes" id="UP000319576"/>
    </source>
</evidence>